<dbReference type="SUPFAM" id="SSF55681">
    <property type="entry name" value="Class II aaRS and biotin synthetases"/>
    <property type="match status" value="1"/>
</dbReference>
<dbReference type="CDD" id="cd16442">
    <property type="entry name" value="BPL"/>
    <property type="match status" value="1"/>
</dbReference>
<dbReference type="NCBIfam" id="TIGR00121">
    <property type="entry name" value="birA_ligase"/>
    <property type="match status" value="1"/>
</dbReference>
<dbReference type="Proteomes" id="UP001141933">
    <property type="component" value="Unassembled WGS sequence"/>
</dbReference>
<proteinExistence type="predicted"/>
<accession>A0ABT4PIZ8</accession>
<dbReference type="PANTHER" id="PTHR12835">
    <property type="entry name" value="BIOTIN PROTEIN LIGASE"/>
    <property type="match status" value="1"/>
</dbReference>
<reference evidence="3" key="1">
    <citation type="submission" date="2022-12" db="EMBL/GenBank/DDBJ databases">
        <title>Phocaeicola acetigenes sp. nov., isolated feces from a healthy human.</title>
        <authorList>
            <person name="Do H."/>
            <person name="Ha Y.B."/>
            <person name="Kim J.-S."/>
            <person name="Suh M.K."/>
            <person name="Kim H.S."/>
            <person name="Lee J.-S."/>
        </authorList>
    </citation>
    <scope>NUCLEOTIDE SEQUENCE</scope>
    <source>
        <strain evidence="3">KGMB11183</strain>
    </source>
</reference>
<dbReference type="PROSITE" id="PS51733">
    <property type="entry name" value="BPL_LPL_CATALYTIC"/>
    <property type="match status" value="1"/>
</dbReference>
<keyword evidence="4" id="KW-1185">Reference proteome</keyword>
<gene>
    <name evidence="3" type="ORF">O6P32_10005</name>
</gene>
<dbReference type="InterPro" id="IPR045864">
    <property type="entry name" value="aa-tRNA-synth_II/BPL/LPL"/>
</dbReference>
<dbReference type="PANTHER" id="PTHR12835:SF5">
    <property type="entry name" value="BIOTIN--PROTEIN LIGASE"/>
    <property type="match status" value="1"/>
</dbReference>
<dbReference type="Gene3D" id="3.30.930.10">
    <property type="entry name" value="Bira Bifunctional Protein, Domain 2"/>
    <property type="match status" value="1"/>
</dbReference>
<protein>
    <submittedName>
        <fullName evidence="3">Biotin--[acetyl-CoA-carboxylase] ligase</fullName>
        <ecNumber evidence="3">6.3.4.15</ecNumber>
    </submittedName>
</protein>
<feature type="domain" description="BPL/LPL catalytic" evidence="2">
    <location>
        <begin position="1"/>
        <end position="180"/>
    </location>
</feature>
<dbReference type="InterPro" id="IPR004143">
    <property type="entry name" value="BPL_LPL_catalytic"/>
</dbReference>
<name>A0ABT4PIZ8_9BACT</name>
<keyword evidence="1 3" id="KW-0436">Ligase</keyword>
<dbReference type="GO" id="GO:0004077">
    <property type="term" value="F:biotin--[biotin carboxyl-carrier protein] ligase activity"/>
    <property type="evidence" value="ECO:0007669"/>
    <property type="project" value="UniProtKB-EC"/>
</dbReference>
<dbReference type="EC" id="6.3.4.15" evidence="3"/>
<evidence type="ECO:0000313" key="4">
    <source>
        <dbReference type="Proteomes" id="UP001141933"/>
    </source>
</evidence>
<organism evidence="3 4">
    <name type="scientific">Phocaeicola acetigenes</name>
    <dbReference type="NCBI Taxonomy" id="3016083"/>
    <lineage>
        <taxon>Bacteria</taxon>
        <taxon>Pseudomonadati</taxon>
        <taxon>Bacteroidota</taxon>
        <taxon>Bacteroidia</taxon>
        <taxon>Bacteroidales</taxon>
        <taxon>Bacteroidaceae</taxon>
        <taxon>Phocaeicola</taxon>
    </lineage>
</organism>
<dbReference type="Pfam" id="PF03099">
    <property type="entry name" value="BPL_LplA_LipB"/>
    <property type="match status" value="1"/>
</dbReference>
<dbReference type="InterPro" id="IPR004408">
    <property type="entry name" value="Biotin_CoA_COase_ligase"/>
</dbReference>
<evidence type="ECO:0000256" key="1">
    <source>
        <dbReference type="ARBA" id="ARBA00022598"/>
    </source>
</evidence>
<evidence type="ECO:0000313" key="3">
    <source>
        <dbReference type="EMBL" id="MCZ8373035.1"/>
    </source>
</evidence>
<dbReference type="RefSeq" id="WP_269878332.1">
    <property type="nucleotide sequence ID" value="NZ_JAPZVM010000008.1"/>
</dbReference>
<sequence>MNYPEPIHLQETVSTNSYLSELCRDTQPADLTNVWSDFQTAGRGQRGNSWESEQGANLLFSFVVFPDFLEVRRQFLLSQVTALGLQEVLSRYTDSITIKWPNDIYWKDKKICGTLIENDLTGMHISRSISGTGVNLNQQTFMSDAPNPVSLFQITGKHYDREEILHQMMERIAYYYDLLRKGEYETIASRYFEVLYRRDGFYMYQDATGTFKARIHAIDPIGKLILQDEQGKLREYMFKEVSYVL</sequence>
<comment type="caution">
    <text evidence="3">The sequence shown here is derived from an EMBL/GenBank/DDBJ whole genome shotgun (WGS) entry which is preliminary data.</text>
</comment>
<evidence type="ECO:0000259" key="2">
    <source>
        <dbReference type="PROSITE" id="PS51733"/>
    </source>
</evidence>
<dbReference type="EMBL" id="JAPZVM010000008">
    <property type="protein sequence ID" value="MCZ8373035.1"/>
    <property type="molecule type" value="Genomic_DNA"/>
</dbReference>